<dbReference type="Proteomes" id="UP000755585">
    <property type="component" value="Unassembled WGS sequence"/>
</dbReference>
<keyword evidence="6" id="KW-1185">Reference proteome</keyword>
<keyword evidence="3 4" id="KW-0732">Signal</keyword>
<dbReference type="SUPFAM" id="SSF53850">
    <property type="entry name" value="Periplasmic binding protein-like II"/>
    <property type="match status" value="1"/>
</dbReference>
<gene>
    <name evidence="5" type="ORF">JOF29_002482</name>
</gene>
<dbReference type="InterPro" id="IPR006311">
    <property type="entry name" value="TAT_signal"/>
</dbReference>
<comment type="caution">
    <text evidence="5">The sequence shown here is derived from an EMBL/GenBank/DDBJ whole genome shotgun (WGS) entry which is preliminary data.</text>
</comment>
<dbReference type="Pfam" id="PF01547">
    <property type="entry name" value="SBP_bac_1"/>
    <property type="match status" value="1"/>
</dbReference>
<dbReference type="InterPro" id="IPR006059">
    <property type="entry name" value="SBP"/>
</dbReference>
<dbReference type="PROSITE" id="PS51318">
    <property type="entry name" value="TAT"/>
    <property type="match status" value="1"/>
</dbReference>
<dbReference type="PANTHER" id="PTHR30061">
    <property type="entry name" value="MALTOSE-BINDING PERIPLASMIC PROTEIN"/>
    <property type="match status" value="1"/>
</dbReference>
<name>A0ABS4UIN8_9ACTN</name>
<accession>A0ABS4UIN8</accession>
<feature type="chain" id="PRO_5047526790" evidence="4">
    <location>
        <begin position="28"/>
        <end position="430"/>
    </location>
</feature>
<dbReference type="PANTHER" id="PTHR30061:SF50">
    <property type="entry name" value="MALTOSE_MALTODEXTRIN-BINDING PERIPLASMIC PROTEIN"/>
    <property type="match status" value="1"/>
</dbReference>
<keyword evidence="5" id="KW-0762">Sugar transport</keyword>
<evidence type="ECO:0000313" key="6">
    <source>
        <dbReference type="Proteomes" id="UP000755585"/>
    </source>
</evidence>
<keyword evidence="2" id="KW-0813">Transport</keyword>
<evidence type="ECO:0000256" key="1">
    <source>
        <dbReference type="ARBA" id="ARBA00008520"/>
    </source>
</evidence>
<sequence>MPNPATGISRRSFLLASALAAGAPAVALSGCSSNQSKSAAVTFGTFVGAANTKAYKTFLDQFTKDSGIKVDLTDVTGDYVTKMRTELIGGRAPDVFLADDSIMGQALKAGLVTNYSDWWKKNTAKIPLDKFYPDLSLFCKNDSGQFFGVPQDANPVSFWFNQNLLDQAKVAQNPAQLQEAGDWNQEAATEILTKLKTTGKVPMAIETNWWYWTSWITALGGQAFDDAGKCTWATDPASLAALKWIFDQFANGNLVYAGTLPKGQAVDALFYSGQLATCQYGRWIAPNLQQVKNFEYDVAPFPSKSGKDFAPVGILVGAICVNAKSKNADAASQLVADFCGLRGQKYRVELGAVVPTIEDKSLNGAVAVAKTPAHGHWYSDIAAKAYHPLYLSRNPDGNAALPGTIDKLLHDKSDYKTFAERTAAVINGEA</sequence>
<comment type="similarity">
    <text evidence="1">Belongs to the bacterial solute-binding protein 1 family.</text>
</comment>
<reference evidence="5 6" key="1">
    <citation type="submission" date="2021-03" db="EMBL/GenBank/DDBJ databases">
        <title>Sequencing the genomes of 1000 actinobacteria strains.</title>
        <authorList>
            <person name="Klenk H.-P."/>
        </authorList>
    </citation>
    <scope>NUCLEOTIDE SEQUENCE [LARGE SCALE GENOMIC DNA]</scope>
    <source>
        <strain evidence="5 6">DSM 18824</strain>
    </source>
</reference>
<evidence type="ECO:0000256" key="3">
    <source>
        <dbReference type="ARBA" id="ARBA00022729"/>
    </source>
</evidence>
<organism evidence="5 6">
    <name type="scientific">Kribbella aluminosa</name>
    <dbReference type="NCBI Taxonomy" id="416017"/>
    <lineage>
        <taxon>Bacteria</taxon>
        <taxon>Bacillati</taxon>
        <taxon>Actinomycetota</taxon>
        <taxon>Actinomycetes</taxon>
        <taxon>Propionibacteriales</taxon>
        <taxon>Kribbellaceae</taxon>
        <taxon>Kribbella</taxon>
    </lineage>
</organism>
<feature type="signal peptide" evidence="4">
    <location>
        <begin position="1"/>
        <end position="27"/>
    </location>
</feature>
<dbReference type="RefSeq" id="WP_209694302.1">
    <property type="nucleotide sequence ID" value="NZ_BAAAVU010000042.1"/>
</dbReference>
<evidence type="ECO:0000256" key="2">
    <source>
        <dbReference type="ARBA" id="ARBA00022448"/>
    </source>
</evidence>
<protein>
    <submittedName>
        <fullName evidence="5">Multiple sugar transport system substrate-binding protein</fullName>
    </submittedName>
</protein>
<dbReference type="EMBL" id="JAGINT010000001">
    <property type="protein sequence ID" value="MBP2351399.1"/>
    <property type="molecule type" value="Genomic_DNA"/>
</dbReference>
<evidence type="ECO:0000313" key="5">
    <source>
        <dbReference type="EMBL" id="MBP2351399.1"/>
    </source>
</evidence>
<proteinExistence type="inferred from homology"/>
<dbReference type="Gene3D" id="3.40.190.10">
    <property type="entry name" value="Periplasmic binding protein-like II"/>
    <property type="match status" value="1"/>
</dbReference>
<evidence type="ECO:0000256" key="4">
    <source>
        <dbReference type="SAM" id="SignalP"/>
    </source>
</evidence>